<dbReference type="GO" id="GO:0005524">
    <property type="term" value="F:ATP binding"/>
    <property type="evidence" value="ECO:0007669"/>
    <property type="project" value="UniProtKB-UniRule"/>
</dbReference>
<proteinExistence type="inferred from homology"/>
<reference evidence="9 10" key="1">
    <citation type="submission" date="2021-06" db="EMBL/GenBank/DDBJ databases">
        <title>Caerostris extrusa draft genome.</title>
        <authorList>
            <person name="Kono N."/>
            <person name="Arakawa K."/>
        </authorList>
    </citation>
    <scope>NUCLEOTIDE SEQUENCE [LARGE SCALE GENOMIC DNA]</scope>
</reference>
<dbReference type="InterPro" id="IPR014014">
    <property type="entry name" value="RNA_helicase_DEAD_Q_motif"/>
</dbReference>
<dbReference type="PANTHER" id="PTHR24031">
    <property type="entry name" value="RNA HELICASE"/>
    <property type="match status" value="1"/>
</dbReference>
<gene>
    <name evidence="9" type="primary">Ddx18</name>
    <name evidence="9" type="ORF">CEXT_527191</name>
</gene>
<evidence type="ECO:0000259" key="7">
    <source>
        <dbReference type="PROSITE" id="PS51192"/>
    </source>
</evidence>
<evidence type="ECO:0000256" key="6">
    <source>
        <dbReference type="RuleBase" id="RU365068"/>
    </source>
</evidence>
<feature type="short sequence motif" description="Q motif" evidence="5">
    <location>
        <begin position="9"/>
        <end position="37"/>
    </location>
</feature>
<evidence type="ECO:0000256" key="1">
    <source>
        <dbReference type="ARBA" id="ARBA00022741"/>
    </source>
</evidence>
<dbReference type="Gene3D" id="3.40.50.300">
    <property type="entry name" value="P-loop containing nucleotide triphosphate hydrolases"/>
    <property type="match status" value="1"/>
</dbReference>
<dbReference type="Proteomes" id="UP001054945">
    <property type="component" value="Unassembled WGS sequence"/>
</dbReference>
<accession>A0AAV4TTW6</accession>
<evidence type="ECO:0000256" key="2">
    <source>
        <dbReference type="ARBA" id="ARBA00022801"/>
    </source>
</evidence>
<evidence type="ECO:0000256" key="3">
    <source>
        <dbReference type="ARBA" id="ARBA00022806"/>
    </source>
</evidence>
<feature type="domain" description="DEAD-box RNA helicase Q" evidence="8">
    <location>
        <begin position="9"/>
        <end position="37"/>
    </location>
</feature>
<dbReference type="SMART" id="SM00487">
    <property type="entry name" value="DEXDc"/>
    <property type="match status" value="1"/>
</dbReference>
<evidence type="ECO:0000313" key="10">
    <source>
        <dbReference type="Proteomes" id="UP001054945"/>
    </source>
</evidence>
<keyword evidence="10" id="KW-1185">Reference proteome</keyword>
<comment type="similarity">
    <text evidence="6">Belongs to the DEAD box helicase family.</text>
</comment>
<dbReference type="GO" id="GO:0003724">
    <property type="term" value="F:RNA helicase activity"/>
    <property type="evidence" value="ECO:0007669"/>
    <property type="project" value="UniProtKB-EC"/>
</dbReference>
<keyword evidence="6" id="KW-0694">RNA-binding</keyword>
<dbReference type="InterPro" id="IPR027417">
    <property type="entry name" value="P-loop_NTPase"/>
</dbReference>
<organism evidence="9 10">
    <name type="scientific">Caerostris extrusa</name>
    <name type="common">Bark spider</name>
    <name type="synonym">Caerostris bankana</name>
    <dbReference type="NCBI Taxonomy" id="172846"/>
    <lineage>
        <taxon>Eukaryota</taxon>
        <taxon>Metazoa</taxon>
        <taxon>Ecdysozoa</taxon>
        <taxon>Arthropoda</taxon>
        <taxon>Chelicerata</taxon>
        <taxon>Arachnida</taxon>
        <taxon>Araneae</taxon>
        <taxon>Araneomorphae</taxon>
        <taxon>Entelegynae</taxon>
        <taxon>Araneoidea</taxon>
        <taxon>Araneidae</taxon>
        <taxon>Caerostris</taxon>
    </lineage>
</organism>
<dbReference type="SUPFAM" id="SSF52540">
    <property type="entry name" value="P-loop containing nucleoside triphosphate hydrolases"/>
    <property type="match status" value="1"/>
</dbReference>
<dbReference type="GO" id="GO:0003723">
    <property type="term" value="F:RNA binding"/>
    <property type="evidence" value="ECO:0007669"/>
    <property type="project" value="UniProtKB-UniRule"/>
</dbReference>
<protein>
    <recommendedName>
        <fullName evidence="6">ATP-dependent RNA helicase</fullName>
        <ecNumber evidence="6">3.6.4.13</ecNumber>
    </recommendedName>
</protein>
<comment type="domain">
    <text evidence="6">The Q motif is unique to and characteristic of the DEAD box family of RNA helicases and controls ATP binding and hydrolysis.</text>
</comment>
<evidence type="ECO:0000256" key="4">
    <source>
        <dbReference type="ARBA" id="ARBA00022840"/>
    </source>
</evidence>
<keyword evidence="2 6" id="KW-0378">Hydrolase</keyword>
<dbReference type="EMBL" id="BPLR01011867">
    <property type="protein sequence ID" value="GIY49705.1"/>
    <property type="molecule type" value="Genomic_DNA"/>
</dbReference>
<comment type="caution">
    <text evidence="9">The sequence shown here is derived from an EMBL/GenBank/DDBJ whole genome shotgun (WGS) entry which is preliminary data.</text>
</comment>
<evidence type="ECO:0000313" key="9">
    <source>
        <dbReference type="EMBL" id="GIY49705.1"/>
    </source>
</evidence>
<dbReference type="InterPro" id="IPR000629">
    <property type="entry name" value="RNA-helicase_DEAD-box_CS"/>
</dbReference>
<keyword evidence="1 6" id="KW-0547">Nucleotide-binding</keyword>
<dbReference type="PROSITE" id="PS51195">
    <property type="entry name" value="Q_MOTIF"/>
    <property type="match status" value="1"/>
</dbReference>
<keyword evidence="4 6" id="KW-0067">ATP-binding</keyword>
<feature type="domain" description="Helicase ATP-binding" evidence="7">
    <location>
        <begin position="40"/>
        <end position="212"/>
    </location>
</feature>
<evidence type="ECO:0000256" key="5">
    <source>
        <dbReference type="PROSITE-ProRule" id="PRU00552"/>
    </source>
</evidence>
<comment type="function">
    <text evidence="6">RNA helicase.</text>
</comment>
<dbReference type="AlphaFoldDB" id="A0AAV4TTW6"/>
<keyword evidence="3 6" id="KW-0347">Helicase</keyword>
<dbReference type="PROSITE" id="PS51192">
    <property type="entry name" value="HELICASE_ATP_BIND_1"/>
    <property type="match status" value="1"/>
</dbReference>
<dbReference type="GO" id="GO:0016787">
    <property type="term" value="F:hydrolase activity"/>
    <property type="evidence" value="ECO:0007669"/>
    <property type="project" value="UniProtKB-KW"/>
</dbReference>
<dbReference type="Pfam" id="PF00270">
    <property type="entry name" value="DEAD"/>
    <property type="match status" value="1"/>
</dbReference>
<dbReference type="EC" id="3.6.4.13" evidence="6"/>
<dbReference type="InterPro" id="IPR011545">
    <property type="entry name" value="DEAD/DEAH_box_helicase_dom"/>
</dbReference>
<dbReference type="PROSITE" id="PS00039">
    <property type="entry name" value="DEAD_ATP_HELICASE"/>
    <property type="match status" value="1"/>
</dbReference>
<comment type="catalytic activity">
    <reaction evidence="6">
        <text>ATP + H2O = ADP + phosphate + H(+)</text>
        <dbReference type="Rhea" id="RHEA:13065"/>
        <dbReference type="ChEBI" id="CHEBI:15377"/>
        <dbReference type="ChEBI" id="CHEBI:15378"/>
        <dbReference type="ChEBI" id="CHEBI:30616"/>
        <dbReference type="ChEBI" id="CHEBI:43474"/>
        <dbReference type="ChEBI" id="CHEBI:456216"/>
        <dbReference type="EC" id="3.6.4.13"/>
    </reaction>
</comment>
<dbReference type="InterPro" id="IPR014001">
    <property type="entry name" value="Helicase_ATP-bd"/>
</dbReference>
<name>A0AAV4TTW6_CAEEX</name>
<sequence length="212" mass="23760">MESQDETTFTSLNEKISDRTMKAIAEMGFEKMTEIQAKTIPILLEGRDIVASAKTGSGKTLAFLIPAIELMYKLKFKQRNGTGVIVLTPTRELAVQTHNVLKQLLKYHSFTNGLVMGGAVKKDEEDKFFRGVNILIATPGRLLYHLVNTKYFLYKNTNCVIIDEADRLLDIGNMDKPCYLFSPNELDLVQLLCTKTSCTWVGSAEKATVKDL</sequence>
<evidence type="ECO:0000259" key="8">
    <source>
        <dbReference type="PROSITE" id="PS51195"/>
    </source>
</evidence>